<dbReference type="GO" id="GO:0000987">
    <property type="term" value="F:cis-regulatory region sequence-specific DNA binding"/>
    <property type="evidence" value="ECO:0007669"/>
    <property type="project" value="InterPro"/>
</dbReference>
<dbReference type="PANTHER" id="PTHR38781">
    <property type="entry name" value="ANTITOXIN DINJ-RELATED"/>
    <property type="match status" value="1"/>
</dbReference>
<keyword evidence="4" id="KW-1185">Reference proteome</keyword>
<sequence>MGTTMHTISARIDSKLKTQAETLFDQLGMNMSTAITVFLKQVVRLRKIPFEIALDTPNDETIAAIAEANKIASGKRKSKSYKNANAMIKDILDD</sequence>
<evidence type="ECO:0000256" key="2">
    <source>
        <dbReference type="ARBA" id="ARBA00022649"/>
    </source>
</evidence>
<reference evidence="4" key="1">
    <citation type="submission" date="2016-11" db="EMBL/GenBank/DDBJ databases">
        <authorList>
            <person name="Varghese N."/>
            <person name="Submissions S."/>
        </authorList>
    </citation>
    <scope>NUCLEOTIDE SEQUENCE [LARGE SCALE GENOMIC DNA]</scope>
    <source>
        <strain evidence="4">UWOS</strain>
    </source>
</reference>
<dbReference type="GO" id="GO:0015643">
    <property type="term" value="F:toxic substance binding"/>
    <property type="evidence" value="ECO:0007669"/>
    <property type="project" value="InterPro"/>
</dbReference>
<proteinExistence type="inferred from homology"/>
<dbReference type="Proteomes" id="UP000184275">
    <property type="component" value="Unassembled WGS sequence"/>
</dbReference>
<dbReference type="RefSeq" id="WP_083545590.1">
    <property type="nucleotide sequence ID" value="NZ_FRAW01000002.1"/>
</dbReference>
<dbReference type="InterPro" id="IPR026262">
    <property type="entry name" value="DinJ"/>
</dbReference>
<dbReference type="EMBL" id="FRAW01000002">
    <property type="protein sequence ID" value="SHK21583.1"/>
    <property type="molecule type" value="Genomic_DNA"/>
</dbReference>
<comment type="similarity">
    <text evidence="1">Belongs to the RelB/DinJ antitoxin family.</text>
</comment>
<accession>A0A1M6QNB9</accession>
<keyword evidence="2" id="KW-1277">Toxin-antitoxin system</keyword>
<dbReference type="NCBIfam" id="TIGR02384">
    <property type="entry name" value="RelB_DinJ"/>
    <property type="match status" value="1"/>
</dbReference>
<dbReference type="GO" id="GO:0006351">
    <property type="term" value="P:DNA-templated transcription"/>
    <property type="evidence" value="ECO:0007669"/>
    <property type="project" value="TreeGrafter"/>
</dbReference>
<dbReference type="GO" id="GO:0006355">
    <property type="term" value="P:regulation of DNA-templated transcription"/>
    <property type="evidence" value="ECO:0007669"/>
    <property type="project" value="InterPro"/>
</dbReference>
<organism evidence="3 4">
    <name type="scientific">Fibrobacter intestinalis</name>
    <dbReference type="NCBI Taxonomy" id="28122"/>
    <lineage>
        <taxon>Bacteria</taxon>
        <taxon>Pseudomonadati</taxon>
        <taxon>Fibrobacterota</taxon>
        <taxon>Fibrobacteria</taxon>
        <taxon>Fibrobacterales</taxon>
        <taxon>Fibrobacteraceae</taxon>
        <taxon>Fibrobacter</taxon>
    </lineage>
</organism>
<name>A0A1M6QNB9_9BACT</name>
<evidence type="ECO:0000313" key="3">
    <source>
        <dbReference type="EMBL" id="SHK21583.1"/>
    </source>
</evidence>
<dbReference type="InterPro" id="IPR007337">
    <property type="entry name" value="RelB/DinJ"/>
</dbReference>
<dbReference type="PANTHER" id="PTHR38781:SF1">
    <property type="entry name" value="ANTITOXIN DINJ-RELATED"/>
    <property type="match status" value="1"/>
</dbReference>
<protein>
    <submittedName>
        <fullName evidence="3">DNA-damage-inducible protein J</fullName>
    </submittedName>
</protein>
<dbReference type="InterPro" id="IPR013321">
    <property type="entry name" value="Arc_rbn_hlx_hlx"/>
</dbReference>
<dbReference type="Pfam" id="PF04221">
    <property type="entry name" value="RelB"/>
    <property type="match status" value="1"/>
</dbReference>
<dbReference type="Gene3D" id="1.10.1220.10">
    <property type="entry name" value="Met repressor-like"/>
    <property type="match status" value="1"/>
</dbReference>
<dbReference type="GO" id="GO:0044010">
    <property type="term" value="P:single-species biofilm formation"/>
    <property type="evidence" value="ECO:0007669"/>
    <property type="project" value="InterPro"/>
</dbReference>
<dbReference type="AlphaFoldDB" id="A0A1M6QNB9"/>
<gene>
    <name evidence="3" type="ORF">SAMN05720469_102166</name>
</gene>
<dbReference type="PIRSF" id="PIRSF003108">
    <property type="entry name" value="DinJ"/>
    <property type="match status" value="1"/>
</dbReference>
<evidence type="ECO:0000256" key="1">
    <source>
        <dbReference type="ARBA" id="ARBA00010562"/>
    </source>
</evidence>
<evidence type="ECO:0000313" key="4">
    <source>
        <dbReference type="Proteomes" id="UP000184275"/>
    </source>
</evidence>